<gene>
    <name evidence="2" type="ORF">AW10_03398</name>
</gene>
<protein>
    <submittedName>
        <fullName evidence="2">Uncharacterized protein</fullName>
    </submittedName>
</protein>
<comment type="caution">
    <text evidence="2">The sequence shown here is derived from an EMBL/GenBank/DDBJ whole genome shotgun (WGS) entry which is preliminary data.</text>
</comment>
<dbReference type="EMBL" id="JEMX01000087">
    <property type="protein sequence ID" value="EXI77911.1"/>
    <property type="molecule type" value="Genomic_DNA"/>
</dbReference>
<feature type="compositionally biased region" description="Low complexity" evidence="1">
    <location>
        <begin position="36"/>
        <end position="45"/>
    </location>
</feature>
<dbReference type="Proteomes" id="UP000021816">
    <property type="component" value="Unassembled WGS sequence"/>
</dbReference>
<feature type="compositionally biased region" description="Polar residues" evidence="1">
    <location>
        <begin position="1"/>
        <end position="10"/>
    </location>
</feature>
<name>A0A011NRH1_9PROT</name>
<sequence>MNTPTSSQPGESAKRLQPPLPLFSSYLNEDREHAASTDTTTAATSYHPPVQPAAPLLTPSPANLNPDPVTPMATKVCVKCKQEKSLLEFHKNSRSADGLHSYCKECNRAQALAHIKAEKARKALLRAAKKAASNTQ</sequence>
<organism evidence="2 3">
    <name type="scientific">Candidatus Accumulibacter appositus</name>
    <dbReference type="NCBI Taxonomy" id="1454003"/>
    <lineage>
        <taxon>Bacteria</taxon>
        <taxon>Pseudomonadati</taxon>
        <taxon>Pseudomonadota</taxon>
        <taxon>Betaproteobacteria</taxon>
        <taxon>Candidatus Accumulibacter</taxon>
    </lineage>
</organism>
<proteinExistence type="predicted"/>
<dbReference type="PATRIC" id="fig|1454003.3.peg.3451"/>
<reference evidence="2 3" key="1">
    <citation type="submission" date="2014-02" db="EMBL/GenBank/DDBJ databases">
        <title>Expanding our view of genomic diversity in Candidatus Accumulibacter clades.</title>
        <authorList>
            <person name="Skennerton C.T."/>
            <person name="Barr J.J."/>
            <person name="Slater F.R."/>
            <person name="Bond P.L."/>
            <person name="Tyson G.W."/>
        </authorList>
    </citation>
    <scope>NUCLEOTIDE SEQUENCE [LARGE SCALE GENOMIC DNA]</scope>
    <source>
        <strain evidence="3">BA-92</strain>
    </source>
</reference>
<feature type="region of interest" description="Disordered" evidence="1">
    <location>
        <begin position="1"/>
        <end position="67"/>
    </location>
</feature>
<accession>A0A011NRH1</accession>
<evidence type="ECO:0000313" key="2">
    <source>
        <dbReference type="EMBL" id="EXI77911.1"/>
    </source>
</evidence>
<evidence type="ECO:0000256" key="1">
    <source>
        <dbReference type="SAM" id="MobiDB-lite"/>
    </source>
</evidence>
<evidence type="ECO:0000313" key="3">
    <source>
        <dbReference type="Proteomes" id="UP000021816"/>
    </source>
</evidence>
<dbReference type="AlphaFoldDB" id="A0A011NRH1"/>